<dbReference type="GO" id="GO:0003723">
    <property type="term" value="F:RNA binding"/>
    <property type="evidence" value="ECO:0007669"/>
    <property type="project" value="InterPro"/>
</dbReference>
<dbReference type="Gene3D" id="3.40.1280.10">
    <property type="match status" value="1"/>
</dbReference>
<dbReference type="SUPFAM" id="SSF75217">
    <property type="entry name" value="alpha/beta knot"/>
    <property type="match status" value="1"/>
</dbReference>
<comment type="caution">
    <text evidence="4">The sequence shown here is derived from an EMBL/GenBank/DDBJ whole genome shotgun (WGS) entry which is preliminary data.</text>
</comment>
<dbReference type="AlphaFoldDB" id="A0A916Q4E8"/>
<dbReference type="GO" id="GO:0032259">
    <property type="term" value="P:methylation"/>
    <property type="evidence" value="ECO:0007669"/>
    <property type="project" value="UniProtKB-KW"/>
</dbReference>
<keyword evidence="1 4" id="KW-0489">Methyltransferase</keyword>
<dbReference type="GO" id="GO:0008173">
    <property type="term" value="F:RNA methyltransferase activity"/>
    <property type="evidence" value="ECO:0007669"/>
    <property type="project" value="InterPro"/>
</dbReference>
<dbReference type="Pfam" id="PF00588">
    <property type="entry name" value="SpoU_methylase"/>
    <property type="match status" value="1"/>
</dbReference>
<organism evidence="4 5">
    <name type="scientific">Anaerostipes butyraticus</name>
    <dbReference type="NCBI Taxonomy" id="645466"/>
    <lineage>
        <taxon>Bacteria</taxon>
        <taxon>Bacillati</taxon>
        <taxon>Bacillota</taxon>
        <taxon>Clostridia</taxon>
        <taxon>Lachnospirales</taxon>
        <taxon>Lachnospiraceae</taxon>
        <taxon>Anaerostipes</taxon>
    </lineage>
</organism>
<accession>A0A916Q4E8</accession>
<dbReference type="EMBL" id="BLYI01000009">
    <property type="protein sequence ID" value="GFO84177.1"/>
    <property type="molecule type" value="Genomic_DNA"/>
</dbReference>
<dbReference type="Proteomes" id="UP000613208">
    <property type="component" value="Unassembled WGS sequence"/>
</dbReference>
<evidence type="ECO:0000313" key="4">
    <source>
        <dbReference type="EMBL" id="GFO84177.1"/>
    </source>
</evidence>
<dbReference type="InterPro" id="IPR001537">
    <property type="entry name" value="SpoU_MeTrfase"/>
</dbReference>
<dbReference type="GO" id="GO:0006396">
    <property type="term" value="P:RNA processing"/>
    <property type="evidence" value="ECO:0007669"/>
    <property type="project" value="InterPro"/>
</dbReference>
<reference evidence="4" key="1">
    <citation type="submission" date="2020-06" db="EMBL/GenBank/DDBJ databases">
        <title>Characterization of fructooligosaccharide metabolism and fructooligosaccharide-degrading enzymes in human commensal butyrate producers.</title>
        <authorList>
            <person name="Tanno H."/>
            <person name="Fujii T."/>
            <person name="Hirano K."/>
            <person name="Maeno S."/>
            <person name="Tonozuka T."/>
            <person name="Sakamoto M."/>
            <person name="Ohkuma M."/>
            <person name="Tochio T."/>
            <person name="Endo A."/>
        </authorList>
    </citation>
    <scope>NUCLEOTIDE SEQUENCE</scope>
    <source>
        <strain evidence="4">JCM 17466</strain>
    </source>
</reference>
<proteinExistence type="predicted"/>
<name>A0A916Q4E8_9FIRM</name>
<evidence type="ECO:0000259" key="3">
    <source>
        <dbReference type="Pfam" id="PF00588"/>
    </source>
</evidence>
<evidence type="ECO:0000256" key="1">
    <source>
        <dbReference type="ARBA" id="ARBA00022603"/>
    </source>
</evidence>
<dbReference type="SUPFAM" id="SSF55315">
    <property type="entry name" value="L30e-like"/>
    <property type="match status" value="1"/>
</dbReference>
<protein>
    <submittedName>
        <fullName evidence="4">rRNA methyltransferase</fullName>
    </submittedName>
</protein>
<dbReference type="PANTHER" id="PTHR43191">
    <property type="entry name" value="RRNA METHYLTRANSFERASE 3"/>
    <property type="match status" value="1"/>
</dbReference>
<dbReference type="InterPro" id="IPR029028">
    <property type="entry name" value="Alpha/beta_knot_MTases"/>
</dbReference>
<keyword evidence="5" id="KW-1185">Reference proteome</keyword>
<keyword evidence="2" id="KW-0808">Transferase</keyword>
<dbReference type="PANTHER" id="PTHR43191:SF12">
    <property type="entry name" value="RRNA METHYLASE"/>
    <property type="match status" value="1"/>
</dbReference>
<dbReference type="CDD" id="cd18095">
    <property type="entry name" value="SpoU-like_rRNA-MTase"/>
    <property type="match status" value="1"/>
</dbReference>
<dbReference type="InterPro" id="IPR029026">
    <property type="entry name" value="tRNA_m1G_MTases_N"/>
</dbReference>
<gene>
    <name evidence="4" type="ORF">ANBU17_05240</name>
</gene>
<dbReference type="InterPro" id="IPR051259">
    <property type="entry name" value="rRNA_Methyltransferase"/>
</dbReference>
<evidence type="ECO:0000256" key="2">
    <source>
        <dbReference type="ARBA" id="ARBA00022679"/>
    </source>
</evidence>
<feature type="domain" description="tRNA/rRNA methyltransferase SpoU type" evidence="3">
    <location>
        <begin position="130"/>
        <end position="275"/>
    </location>
</feature>
<dbReference type="InterPro" id="IPR029064">
    <property type="entry name" value="Ribosomal_eL30-like_sf"/>
</dbReference>
<evidence type="ECO:0000313" key="5">
    <source>
        <dbReference type="Proteomes" id="UP000613208"/>
    </source>
</evidence>
<sequence length="284" mass="31145">MTNKGQCMGNIVKIENLQTPELDIYARLSEGQLLHYYEPDTGIFICESPKVIKLALDAGYEPLSILMEEKDITGQAEEIIEQCGDIPVYTGEFELLKNLTGFPLTRGMLCAMRRKELPAAEEVCRNARRIAVLENVMNPTNVGAIFRSAAALNIDAVLLTSGCSNPLYRRAARVSMGTVFQIPWTFFDKKQSWPDQGMEILKKEGFKTAAMALSDHSIRIDDPELAAEEKLALILGTEGDGLAAGTIAECDYTVKIPMAHGVDSLNVAAASAVAFWELGKNKIL</sequence>